<dbReference type="EMBL" id="WOCE01000010">
    <property type="protein sequence ID" value="KAE9606360.1"/>
    <property type="molecule type" value="Genomic_DNA"/>
</dbReference>
<sequence length="157" mass="18018">MISGRCAACKSQRRRCPSDCIFSPYFPPNDPQKFAYVHKIYGGSNVGKMLQQIPAYAREQAVDTLYLEAKCRIEDPTYGCAGIIFRLYQHIHEREIELAKIQTQIAFHKLQNPHVEVESNFTALSTIEAESNLDILPAQSSMGQFQYDHSNQAHWFY</sequence>
<dbReference type="PANTHER" id="PTHR31301">
    <property type="entry name" value="LOB DOMAIN-CONTAINING PROTEIN 4-RELATED"/>
    <property type="match status" value="1"/>
</dbReference>
<dbReference type="PANTHER" id="PTHR31301:SF120">
    <property type="entry name" value="LOB DOMAIN-CONTAINING PROTEIN 23-RELATED"/>
    <property type="match status" value="1"/>
</dbReference>
<proteinExistence type="inferred from homology"/>
<evidence type="ECO:0000313" key="3">
    <source>
        <dbReference type="Proteomes" id="UP000447434"/>
    </source>
</evidence>
<dbReference type="OrthoDB" id="684652at2759"/>
<dbReference type="Proteomes" id="UP000447434">
    <property type="component" value="Chromosome 10"/>
</dbReference>
<organism evidence="2 3">
    <name type="scientific">Lupinus albus</name>
    <name type="common">White lupine</name>
    <name type="synonym">Lupinus termis</name>
    <dbReference type="NCBI Taxonomy" id="3870"/>
    <lineage>
        <taxon>Eukaryota</taxon>
        <taxon>Viridiplantae</taxon>
        <taxon>Streptophyta</taxon>
        <taxon>Embryophyta</taxon>
        <taxon>Tracheophyta</taxon>
        <taxon>Spermatophyta</taxon>
        <taxon>Magnoliopsida</taxon>
        <taxon>eudicotyledons</taxon>
        <taxon>Gunneridae</taxon>
        <taxon>Pentapetalae</taxon>
        <taxon>rosids</taxon>
        <taxon>fabids</taxon>
        <taxon>Fabales</taxon>
        <taxon>Fabaceae</taxon>
        <taxon>Papilionoideae</taxon>
        <taxon>50 kb inversion clade</taxon>
        <taxon>genistoids sensu lato</taxon>
        <taxon>core genistoids</taxon>
        <taxon>Genisteae</taxon>
        <taxon>Lupinus</taxon>
    </lineage>
</organism>
<dbReference type="InterPro" id="IPR004883">
    <property type="entry name" value="LOB"/>
</dbReference>
<name>A0A6A4PXV1_LUPAL</name>
<dbReference type="AlphaFoldDB" id="A0A6A4PXV1"/>
<dbReference type="PROSITE" id="PS50891">
    <property type="entry name" value="LOB"/>
    <property type="match status" value="1"/>
</dbReference>
<gene>
    <name evidence="2" type="ORF">Lalb_Chr10g0107041</name>
</gene>
<accession>A0A6A4PXV1</accession>
<dbReference type="Pfam" id="PF03195">
    <property type="entry name" value="LOB"/>
    <property type="match status" value="1"/>
</dbReference>
<keyword evidence="3" id="KW-1185">Reference proteome</keyword>
<evidence type="ECO:0000313" key="2">
    <source>
        <dbReference type="EMBL" id="KAE9606360.1"/>
    </source>
</evidence>
<reference evidence="3" key="1">
    <citation type="journal article" date="2020" name="Nat. Commun.">
        <title>Genome sequence of the cluster root forming white lupin.</title>
        <authorList>
            <person name="Hufnagel B."/>
            <person name="Marques A."/>
            <person name="Soriano A."/>
            <person name="Marques L."/>
            <person name="Divol F."/>
            <person name="Doumas P."/>
            <person name="Sallet E."/>
            <person name="Mancinotti D."/>
            <person name="Carrere S."/>
            <person name="Marande W."/>
            <person name="Arribat S."/>
            <person name="Keller J."/>
            <person name="Huneau C."/>
            <person name="Blein T."/>
            <person name="Aime D."/>
            <person name="Laguerre M."/>
            <person name="Taylor J."/>
            <person name="Schubert V."/>
            <person name="Nelson M."/>
            <person name="Geu-Flores F."/>
            <person name="Crespi M."/>
            <person name="Gallardo-Guerrero K."/>
            <person name="Delaux P.-M."/>
            <person name="Salse J."/>
            <person name="Berges H."/>
            <person name="Guyot R."/>
            <person name="Gouzy J."/>
            <person name="Peret B."/>
        </authorList>
    </citation>
    <scope>NUCLEOTIDE SEQUENCE [LARGE SCALE GENOMIC DNA]</scope>
    <source>
        <strain evidence="3">cv. Amiga</strain>
    </source>
</reference>
<evidence type="ECO:0000256" key="1">
    <source>
        <dbReference type="ARBA" id="ARBA00005474"/>
    </source>
</evidence>
<comment type="similarity">
    <text evidence="1">Belongs to the LOB domain-containing protein family.</text>
</comment>
<protein>
    <submittedName>
        <fullName evidence="2">Putative transcription factor AS2-LOB family</fullName>
    </submittedName>
</protein>
<comment type="caution">
    <text evidence="2">The sequence shown here is derived from an EMBL/GenBank/DDBJ whole genome shotgun (WGS) entry which is preliminary data.</text>
</comment>